<organism evidence="3 4">
    <name type="scientific">Carboxylicivirga marina</name>
    <dbReference type="NCBI Taxonomy" id="2800988"/>
    <lineage>
        <taxon>Bacteria</taxon>
        <taxon>Pseudomonadati</taxon>
        <taxon>Bacteroidota</taxon>
        <taxon>Bacteroidia</taxon>
        <taxon>Marinilabiliales</taxon>
        <taxon>Marinilabiliaceae</taxon>
        <taxon>Carboxylicivirga</taxon>
    </lineage>
</organism>
<evidence type="ECO:0000256" key="1">
    <source>
        <dbReference type="SAM" id="Phobius"/>
    </source>
</evidence>
<sequence length="233" mass="25604">MNEVRNHNKRGVLGSFLIIIGATLLLDNLGYIPYQIGDVIFRWPMILIAVGVFNLLRKQYSAAIVTLAIGGVFMAPHIIEGLSFRDVFKFWPAFLILAGVTFYFKRKEMLPGQRGNANTNEYIDEVDIFGGGVTQVESKNFKGGKVTAIFGGGEVYMDRCHLSPEGAVLDIAMIFGGTKIVVPRDWNVKSEVVSIFGGFADKRNFFSETPNDPAKTLIIKGACVFGGGEIRSI</sequence>
<feature type="transmembrane region" description="Helical" evidence="1">
    <location>
        <begin position="40"/>
        <end position="56"/>
    </location>
</feature>
<feature type="transmembrane region" description="Helical" evidence="1">
    <location>
        <begin position="88"/>
        <end position="104"/>
    </location>
</feature>
<name>A0ABS1HG67_9BACT</name>
<dbReference type="EMBL" id="JAENRR010000007">
    <property type="protein sequence ID" value="MBK3516653.1"/>
    <property type="molecule type" value="Genomic_DNA"/>
</dbReference>
<gene>
    <name evidence="3" type="ORF">JIV24_04810</name>
</gene>
<proteinExistence type="predicted"/>
<feature type="domain" description="LiaF transmembrane" evidence="2">
    <location>
        <begin position="13"/>
        <end position="108"/>
    </location>
</feature>
<feature type="transmembrane region" description="Helical" evidence="1">
    <location>
        <begin position="63"/>
        <end position="82"/>
    </location>
</feature>
<dbReference type="RefSeq" id="WP_200463879.1">
    <property type="nucleotide sequence ID" value="NZ_JAENRR010000007.1"/>
</dbReference>
<evidence type="ECO:0000313" key="3">
    <source>
        <dbReference type="EMBL" id="MBK3516653.1"/>
    </source>
</evidence>
<keyword evidence="1" id="KW-1133">Transmembrane helix</keyword>
<dbReference type="Proteomes" id="UP000605676">
    <property type="component" value="Unassembled WGS sequence"/>
</dbReference>
<accession>A0ABS1HG67</accession>
<feature type="transmembrane region" description="Helical" evidence="1">
    <location>
        <begin position="12"/>
        <end position="34"/>
    </location>
</feature>
<dbReference type="InterPro" id="IPR054331">
    <property type="entry name" value="LiaF_TM"/>
</dbReference>
<evidence type="ECO:0000259" key="2">
    <source>
        <dbReference type="Pfam" id="PF22570"/>
    </source>
</evidence>
<keyword evidence="4" id="KW-1185">Reference proteome</keyword>
<dbReference type="PANTHER" id="PTHR40763:SF5">
    <property type="entry name" value="MEMBRANE PROTEIN"/>
    <property type="match status" value="1"/>
</dbReference>
<keyword evidence="1" id="KW-0812">Transmembrane</keyword>
<dbReference type="Pfam" id="PF22570">
    <property type="entry name" value="LiaF-TM"/>
    <property type="match status" value="1"/>
</dbReference>
<keyword evidence="1" id="KW-0472">Membrane</keyword>
<comment type="caution">
    <text evidence="3">The sequence shown here is derived from an EMBL/GenBank/DDBJ whole genome shotgun (WGS) entry which is preliminary data.</text>
</comment>
<evidence type="ECO:0000313" key="4">
    <source>
        <dbReference type="Proteomes" id="UP000605676"/>
    </source>
</evidence>
<protein>
    <recommendedName>
        <fullName evidence="2">LiaF transmembrane domain-containing protein</fullName>
    </recommendedName>
</protein>
<dbReference type="PANTHER" id="PTHR40763">
    <property type="entry name" value="MEMBRANE PROTEIN-RELATED"/>
    <property type="match status" value="1"/>
</dbReference>
<reference evidence="3 4" key="1">
    <citation type="submission" date="2021-01" db="EMBL/GenBank/DDBJ databases">
        <title>Carboxyliciviraga sp.nov., isolated from coastal sediments.</title>
        <authorList>
            <person name="Lu D."/>
            <person name="Zhang T."/>
        </authorList>
    </citation>
    <scope>NUCLEOTIDE SEQUENCE [LARGE SCALE GENOMIC DNA]</scope>
    <source>
        <strain evidence="3 4">N1Y132</strain>
    </source>
</reference>